<organism evidence="2 3">
    <name type="scientific">Mycoplasmopsis canis</name>
    <dbReference type="NCBI Taxonomy" id="29555"/>
    <lineage>
        <taxon>Bacteria</taxon>
        <taxon>Bacillati</taxon>
        <taxon>Mycoplasmatota</taxon>
        <taxon>Mycoplasmoidales</taxon>
        <taxon>Metamycoplasmataceae</taxon>
        <taxon>Mycoplasmopsis</taxon>
    </lineage>
</organism>
<proteinExistence type="predicted"/>
<name>A0A449AQR1_9BACT</name>
<keyword evidence="1" id="KW-0812">Transmembrane</keyword>
<sequence length="165" mass="19069">MEISNIIFISIWSIVILIFFIIEILTSGLWAGLTSFSVIPSLFISIFVKISVWSIALQILTFIISWALLYLIIFKVFKNKFLNYKYKESNFNGIDKTEIFILEEDSYEEKSENNLYGTIKIGDKKFRTLSIKNEGLIKKGTQVAIKEIRGNILYIAATKEKDVNY</sequence>
<keyword evidence="1" id="KW-1133">Transmembrane helix</keyword>
<gene>
    <name evidence="2" type="ORF">NCTC10146_00368</name>
</gene>
<reference evidence="2 3" key="1">
    <citation type="submission" date="2019-01" db="EMBL/GenBank/DDBJ databases">
        <authorList>
            <consortium name="Pathogen Informatics"/>
        </authorList>
    </citation>
    <scope>NUCLEOTIDE SEQUENCE [LARGE SCALE GENOMIC DNA]</scope>
    <source>
        <strain evidence="2 3">NCTC10146</strain>
    </source>
</reference>
<protein>
    <recommendedName>
        <fullName evidence="4">NfeD-like C-terminal domain-containing protein</fullName>
    </recommendedName>
</protein>
<evidence type="ECO:0000313" key="2">
    <source>
        <dbReference type="EMBL" id="VEU68905.1"/>
    </source>
</evidence>
<dbReference type="Proteomes" id="UP000290495">
    <property type="component" value="Chromosome"/>
</dbReference>
<dbReference type="RefSeq" id="WP_004794966.1">
    <property type="nucleotide sequence ID" value="NZ_LR215010.1"/>
</dbReference>
<accession>A0A449AQR1</accession>
<keyword evidence="1" id="KW-0472">Membrane</keyword>
<evidence type="ECO:0000313" key="3">
    <source>
        <dbReference type="Proteomes" id="UP000290495"/>
    </source>
</evidence>
<dbReference type="EMBL" id="LR215010">
    <property type="protein sequence ID" value="VEU68905.1"/>
    <property type="molecule type" value="Genomic_DNA"/>
</dbReference>
<dbReference type="AlphaFoldDB" id="A0A449AQR1"/>
<feature type="transmembrane region" description="Helical" evidence="1">
    <location>
        <begin position="54"/>
        <end position="77"/>
    </location>
</feature>
<evidence type="ECO:0000256" key="1">
    <source>
        <dbReference type="SAM" id="Phobius"/>
    </source>
</evidence>
<evidence type="ECO:0008006" key="4">
    <source>
        <dbReference type="Google" id="ProtNLM"/>
    </source>
</evidence>
<feature type="transmembrane region" description="Helical" evidence="1">
    <location>
        <begin position="6"/>
        <end position="22"/>
    </location>
</feature>